<dbReference type="PANTHER" id="PTHR36849">
    <property type="entry name" value="CYTOPLASMIC PROTEIN-RELATED"/>
    <property type="match status" value="1"/>
</dbReference>
<reference evidence="1 2" key="1">
    <citation type="submission" date="2019-09" db="EMBL/GenBank/DDBJ databases">
        <authorList>
            <person name="Cremers G."/>
        </authorList>
    </citation>
    <scope>NUCLEOTIDE SEQUENCE [LARGE SCALE GENOMIC DNA]</scope>
    <source>
        <strain evidence="1">4A</strain>
    </source>
</reference>
<keyword evidence="2" id="KW-1185">Reference proteome</keyword>
<dbReference type="Pfam" id="PF22752">
    <property type="entry name" value="DUF488-N3i"/>
    <property type="match status" value="1"/>
</dbReference>
<organism evidence="1 2">
    <name type="scientific">Methylacidimicrobium tartarophylax</name>
    <dbReference type="NCBI Taxonomy" id="1041768"/>
    <lineage>
        <taxon>Bacteria</taxon>
        <taxon>Pseudomonadati</taxon>
        <taxon>Verrucomicrobiota</taxon>
        <taxon>Methylacidimicrobium</taxon>
    </lineage>
</organism>
<dbReference type="AlphaFoldDB" id="A0A5E6MD27"/>
<dbReference type="EMBL" id="CABFVA020000088">
    <property type="protein sequence ID" value="VVM07339.1"/>
    <property type="molecule type" value="Genomic_DNA"/>
</dbReference>
<evidence type="ECO:0000313" key="1">
    <source>
        <dbReference type="EMBL" id="VVM07339.1"/>
    </source>
</evidence>
<dbReference type="RefSeq" id="WP_142660511.1">
    <property type="nucleotide sequence ID" value="NZ_CABFVA020000088.1"/>
</dbReference>
<evidence type="ECO:0000313" key="2">
    <source>
        <dbReference type="Proteomes" id="UP000334923"/>
    </source>
</evidence>
<sequence length="130" mass="15175">MPSRPRIQIRRVYEPARAEEGCRILVDRVWPRGVSKEKLPMEAWKKELAPSSELRKWFGHDPSRWEEFSRRYRRELAAHADALRECLRAAGSQPLTLLYGARDKEHNQAVVLQEVLEELANSERNAASLR</sequence>
<dbReference type="PANTHER" id="PTHR36849:SF1">
    <property type="entry name" value="CYTOPLASMIC PROTEIN"/>
    <property type="match status" value="1"/>
</dbReference>
<proteinExistence type="predicted"/>
<accession>A0A5E6MD27</accession>
<gene>
    <name evidence="1" type="ORF">MAMT_01698</name>
</gene>
<dbReference type="OrthoDB" id="9790745at2"/>
<protein>
    <recommendedName>
        <fullName evidence="3">DUF488 domain-containing protein</fullName>
    </recommendedName>
</protein>
<dbReference type="Proteomes" id="UP000334923">
    <property type="component" value="Unassembled WGS sequence"/>
</dbReference>
<dbReference type="InterPro" id="IPR052552">
    <property type="entry name" value="YeaO-like"/>
</dbReference>
<evidence type="ECO:0008006" key="3">
    <source>
        <dbReference type="Google" id="ProtNLM"/>
    </source>
</evidence>
<name>A0A5E6MD27_9BACT</name>